<proteinExistence type="predicted"/>
<reference evidence="2 3" key="1">
    <citation type="submission" date="2018-09" db="EMBL/GenBank/DDBJ databases">
        <title>Novel species of Cryobacterium.</title>
        <authorList>
            <person name="Liu Q."/>
            <person name="Xin Y.-H."/>
        </authorList>
    </citation>
    <scope>NUCLEOTIDE SEQUENCE [LARGE SCALE GENOMIC DNA]</scope>
    <source>
        <strain evidence="2 3">Hh39</strain>
    </source>
</reference>
<comment type="caution">
    <text evidence="2">The sequence shown here is derived from an EMBL/GenBank/DDBJ whole genome shotgun (WGS) entry which is preliminary data.</text>
</comment>
<keyword evidence="3" id="KW-1185">Reference proteome</keyword>
<accession>A0A3A5MH68</accession>
<organism evidence="2 3">
    <name type="scientific">Cryobacterium melibiosiphilum</name>
    <dbReference type="NCBI Taxonomy" id="995039"/>
    <lineage>
        <taxon>Bacteria</taxon>
        <taxon>Bacillati</taxon>
        <taxon>Actinomycetota</taxon>
        <taxon>Actinomycetes</taxon>
        <taxon>Micrococcales</taxon>
        <taxon>Microbacteriaceae</taxon>
        <taxon>Cryobacterium</taxon>
    </lineage>
</organism>
<feature type="transmembrane region" description="Helical" evidence="1">
    <location>
        <begin position="6"/>
        <end position="27"/>
    </location>
</feature>
<keyword evidence="1" id="KW-0812">Transmembrane</keyword>
<dbReference type="OrthoDB" id="3237344at2"/>
<keyword evidence="1" id="KW-1133">Transmembrane helix</keyword>
<dbReference type="Proteomes" id="UP000272015">
    <property type="component" value="Unassembled WGS sequence"/>
</dbReference>
<dbReference type="RefSeq" id="WP_119973393.1">
    <property type="nucleotide sequence ID" value="NZ_JBHSQA010000019.1"/>
</dbReference>
<evidence type="ECO:0000313" key="3">
    <source>
        <dbReference type="Proteomes" id="UP000272015"/>
    </source>
</evidence>
<keyword evidence="1" id="KW-0472">Membrane</keyword>
<gene>
    <name evidence="2" type="ORF">D6T64_06595</name>
</gene>
<dbReference type="EMBL" id="QZVS01000072">
    <property type="protein sequence ID" value="RJT89487.1"/>
    <property type="molecule type" value="Genomic_DNA"/>
</dbReference>
<dbReference type="Pfam" id="PF06103">
    <property type="entry name" value="DUF948"/>
    <property type="match status" value="1"/>
</dbReference>
<dbReference type="AlphaFoldDB" id="A0A3A5MH68"/>
<protein>
    <submittedName>
        <fullName evidence="2">DUF948 domain-containing protein</fullName>
    </submittedName>
</protein>
<evidence type="ECO:0000256" key="1">
    <source>
        <dbReference type="SAM" id="Phobius"/>
    </source>
</evidence>
<dbReference type="InterPro" id="IPR009293">
    <property type="entry name" value="UPF0478"/>
</dbReference>
<evidence type="ECO:0000313" key="2">
    <source>
        <dbReference type="EMBL" id="RJT89487.1"/>
    </source>
</evidence>
<sequence>MSGGDIAGLIAAGVFAVLVAILAVPLVKLGRVFDETTHAIRDLSENVTPLIAESTTTLKQTNEQIARLDTITSNVADVTGNVSALVALFSATVGGPLIKLAGFSAGVRAAFRTVVPAAEPSAERTPRRRRR</sequence>
<name>A0A3A5MH68_9MICO</name>